<name>A0A2H0D0D0_9BACT</name>
<comment type="caution">
    <text evidence="1">The sequence shown here is derived from an EMBL/GenBank/DDBJ whole genome shotgun (WGS) entry which is preliminary data.</text>
</comment>
<protein>
    <submittedName>
        <fullName evidence="1">Uncharacterized protein</fullName>
    </submittedName>
</protein>
<evidence type="ECO:0000313" key="2">
    <source>
        <dbReference type="Proteomes" id="UP000230159"/>
    </source>
</evidence>
<reference evidence="1 2" key="1">
    <citation type="submission" date="2017-09" db="EMBL/GenBank/DDBJ databases">
        <title>Depth-based differentiation of microbial function through sediment-hosted aquifers and enrichment of novel symbionts in the deep terrestrial subsurface.</title>
        <authorList>
            <person name="Probst A.J."/>
            <person name="Ladd B."/>
            <person name="Jarett J.K."/>
            <person name="Geller-Mcgrath D.E."/>
            <person name="Sieber C.M."/>
            <person name="Emerson J.B."/>
            <person name="Anantharaman K."/>
            <person name="Thomas B.C."/>
            <person name="Malmstrom R."/>
            <person name="Stieglmeier M."/>
            <person name="Klingl A."/>
            <person name="Woyke T."/>
            <person name="Ryan C.M."/>
            <person name="Banfield J.F."/>
        </authorList>
    </citation>
    <scope>NUCLEOTIDE SEQUENCE [LARGE SCALE GENOMIC DNA]</scope>
    <source>
        <strain evidence="1">CG22_combo_CG10-13_8_21_14_all_39_9</strain>
    </source>
</reference>
<accession>A0A2H0D0D0</accession>
<evidence type="ECO:0000313" key="1">
    <source>
        <dbReference type="EMBL" id="PIP75596.1"/>
    </source>
</evidence>
<feature type="non-terminal residue" evidence="1">
    <location>
        <position position="86"/>
    </location>
</feature>
<organism evidence="1 2">
    <name type="scientific">Candidatus Kuenenbacteria bacterium CG22_combo_CG10-13_8_21_14_all_39_9</name>
    <dbReference type="NCBI Taxonomy" id="1974621"/>
    <lineage>
        <taxon>Bacteria</taxon>
        <taxon>Candidatus Kueneniibacteriota</taxon>
    </lineage>
</organism>
<dbReference type="Proteomes" id="UP000230159">
    <property type="component" value="Unassembled WGS sequence"/>
</dbReference>
<proteinExistence type="predicted"/>
<dbReference type="AlphaFoldDB" id="A0A2H0D0D0"/>
<gene>
    <name evidence="1" type="ORF">COW86_02875</name>
</gene>
<sequence length="86" mass="9499">MDKIHHLYIIRVGDPTRSLIVKIGDDTAPSYRSALQAALNYAVRRGCAPKIMEAQLVTKQTTFSKEGYDAAMKSPMVDLDKAMEGV</sequence>
<dbReference type="EMBL" id="PCTN01000127">
    <property type="protein sequence ID" value="PIP75596.1"/>
    <property type="molecule type" value="Genomic_DNA"/>
</dbReference>